<dbReference type="PROSITE" id="PS51450">
    <property type="entry name" value="LRR"/>
    <property type="match status" value="1"/>
</dbReference>
<evidence type="ECO:0000313" key="4">
    <source>
        <dbReference type="EMBL" id="JAD06631.1"/>
    </source>
</evidence>
<evidence type="ECO:0000256" key="3">
    <source>
        <dbReference type="SAM" id="Phobius"/>
    </source>
</evidence>
<keyword evidence="3" id="KW-0812">Transmembrane</keyword>
<evidence type="ECO:0000256" key="2">
    <source>
        <dbReference type="ARBA" id="ARBA00022737"/>
    </source>
</evidence>
<keyword evidence="3" id="KW-0472">Membrane</keyword>
<dbReference type="PANTHER" id="PTHR24366">
    <property type="entry name" value="IG(IMMUNOGLOBULIN) AND LRR(LEUCINE RICH REPEAT) DOMAINS"/>
    <property type="match status" value="1"/>
</dbReference>
<dbReference type="Pfam" id="PF13855">
    <property type="entry name" value="LRR_8"/>
    <property type="match status" value="1"/>
</dbReference>
<keyword evidence="1" id="KW-0433">Leucine-rich repeat</keyword>
<dbReference type="AlphaFoldDB" id="A0A0A1X6V0"/>
<gene>
    <name evidence="4" type="primary">Gp5_0</name>
    <name evidence="4" type="ORF">g.25075</name>
</gene>
<dbReference type="SUPFAM" id="SSF52058">
    <property type="entry name" value="L domain-like"/>
    <property type="match status" value="1"/>
</dbReference>
<dbReference type="Gene3D" id="3.80.10.10">
    <property type="entry name" value="Ribonuclease Inhibitor"/>
    <property type="match status" value="2"/>
</dbReference>
<proteinExistence type="predicted"/>
<accession>A0A0A1X6V0</accession>
<reference evidence="4" key="1">
    <citation type="submission" date="2014-11" db="EMBL/GenBank/DDBJ databases">
        <authorList>
            <person name="Geib S."/>
        </authorList>
    </citation>
    <scope>NUCLEOTIDE SEQUENCE</scope>
</reference>
<dbReference type="InterPro" id="IPR001611">
    <property type="entry name" value="Leu-rich_rpt"/>
</dbReference>
<name>A0A0A1X6V0_ZEUCU</name>
<dbReference type="EMBL" id="GBXI01007661">
    <property type="protein sequence ID" value="JAD06631.1"/>
    <property type="molecule type" value="Transcribed_RNA"/>
</dbReference>
<dbReference type="SMART" id="SM00364">
    <property type="entry name" value="LRR_BAC"/>
    <property type="match status" value="4"/>
</dbReference>
<dbReference type="SMART" id="SM00369">
    <property type="entry name" value="LRR_TYP"/>
    <property type="match status" value="6"/>
</dbReference>
<organism evidence="4">
    <name type="scientific">Zeugodacus cucurbitae</name>
    <name type="common">Melon fruit fly</name>
    <name type="synonym">Bactrocera cucurbitae</name>
    <dbReference type="NCBI Taxonomy" id="28588"/>
    <lineage>
        <taxon>Eukaryota</taxon>
        <taxon>Metazoa</taxon>
        <taxon>Ecdysozoa</taxon>
        <taxon>Arthropoda</taxon>
        <taxon>Hexapoda</taxon>
        <taxon>Insecta</taxon>
        <taxon>Pterygota</taxon>
        <taxon>Neoptera</taxon>
        <taxon>Endopterygota</taxon>
        <taxon>Diptera</taxon>
        <taxon>Brachycera</taxon>
        <taxon>Muscomorpha</taxon>
        <taxon>Tephritoidea</taxon>
        <taxon>Tephritidae</taxon>
        <taxon>Zeugodacus</taxon>
        <taxon>Zeugodacus</taxon>
    </lineage>
</organism>
<sequence>LKVSEVRRNLSASRIILILLSFYLIITVFRFETVKMLKSTRIKVLLVVVYIVAICRQPSVSGFNLEDCKQLNATANVTCYTLNMEQFNINFSNEEHINIYFFQANKSDIVSMVLSCQGTDAEMLQISDNLPSLLLPRSNILTIDGCIPFESIFQQLGVRIPDQVKLHRGITDVPLKRAQLSGLTKLKSLLLSGFDALDEDVLADIQSLETLDLTRIQTALPSGLLAPVGAQLTQLNMRENRMVTPTKGLFAPLQLLDTLDLSYNELITIPSGTFDQLHNLTVLDLSNNHLSHLPADAFQSLRKLQRLYIAYNRLQQLELGTFKTLTALQQLKLENNTLDIAPSVACRIFDGLDSLEYLELNNNSLSVYCFPKDMSSLTVDLSFNRVHKLLLPPGETQPRLLVSLNVRHNQLRHLSDESLQYLHDSFAQLSLAHNPWQCDKESFLWLDFLKLNSKRIVDVAEMYCSYDNKQRNVTLFKSSNICESDTIFYYQIAFATVALIALMAIVGCTFKERRNAGKQLADSDMNNSAMNSSDMNEVSIPENVYENVGTGRDTPDC</sequence>
<protein>
    <submittedName>
        <fullName evidence="4">Platelet glycoprotein V</fullName>
    </submittedName>
</protein>
<feature type="transmembrane region" description="Helical" evidence="3">
    <location>
        <begin position="12"/>
        <end position="31"/>
    </location>
</feature>
<keyword evidence="3" id="KW-1133">Transmembrane helix</keyword>
<keyword evidence="2" id="KW-0677">Repeat</keyword>
<dbReference type="InterPro" id="IPR032675">
    <property type="entry name" value="LRR_dom_sf"/>
</dbReference>
<dbReference type="InterPro" id="IPR003591">
    <property type="entry name" value="Leu-rich_rpt_typical-subtyp"/>
</dbReference>
<evidence type="ECO:0000256" key="1">
    <source>
        <dbReference type="ARBA" id="ARBA00022614"/>
    </source>
</evidence>
<reference evidence="4" key="2">
    <citation type="journal article" date="2015" name="Gigascience">
        <title>Reconstructing a comprehensive transcriptome assembly of a white-pupal translocated strain of the pest fruit fly Bactrocera cucurbitae.</title>
        <authorList>
            <person name="Sim S.B."/>
            <person name="Calla B."/>
            <person name="Hall B."/>
            <person name="DeRego T."/>
            <person name="Geib S.M."/>
        </authorList>
    </citation>
    <scope>NUCLEOTIDE SEQUENCE</scope>
</reference>
<feature type="transmembrane region" description="Helical" evidence="3">
    <location>
        <begin position="488"/>
        <end position="510"/>
    </location>
</feature>
<dbReference type="PRINTS" id="PR00019">
    <property type="entry name" value="LEURICHRPT"/>
</dbReference>
<feature type="non-terminal residue" evidence="4">
    <location>
        <position position="1"/>
    </location>
</feature>